<keyword evidence="1" id="KW-0732">Signal</keyword>
<organism evidence="2 3">
    <name type="scientific">Flavobacterium limicola</name>
    <dbReference type="NCBI Taxonomy" id="180441"/>
    <lineage>
        <taxon>Bacteria</taxon>
        <taxon>Pseudomonadati</taxon>
        <taxon>Bacteroidota</taxon>
        <taxon>Flavobacteriia</taxon>
        <taxon>Flavobacteriales</taxon>
        <taxon>Flavobacteriaceae</taxon>
        <taxon>Flavobacterium</taxon>
    </lineage>
</organism>
<comment type="caution">
    <text evidence="2">The sequence shown here is derived from an EMBL/GenBank/DDBJ whole genome shotgun (WGS) entry which is preliminary data.</text>
</comment>
<name>A0A495S3X5_9FLAO</name>
<dbReference type="Proteomes" id="UP000280091">
    <property type="component" value="Unassembled WGS sequence"/>
</dbReference>
<evidence type="ECO:0000313" key="3">
    <source>
        <dbReference type="Proteomes" id="UP000280091"/>
    </source>
</evidence>
<gene>
    <name evidence="2" type="ORF">BC952_0145</name>
</gene>
<evidence type="ECO:0000313" key="2">
    <source>
        <dbReference type="EMBL" id="RKS94537.1"/>
    </source>
</evidence>
<protein>
    <submittedName>
        <fullName evidence="2">Uncharacterized protein</fullName>
    </submittedName>
</protein>
<accession>A0A495S3X5</accession>
<evidence type="ECO:0000256" key="1">
    <source>
        <dbReference type="SAM" id="SignalP"/>
    </source>
</evidence>
<sequence length="229" mass="26438">MKKILLTAFLICVNTLICNAQQTLDALGQNNASVLYRNKGFDKKESKDVEGTPYLIKEFRPAEVSGISQKLMVRYNAETDLVEVQDDNQEFFPLIKKEPFSTINIVPFTNKLRLLTYKTKEGVINGYLTELLNDNNITLFRRDKIIIRMGKESSSSYSAASPSKYVKANNEYYYILKNEEALIMPKNKKELEQLFPSKKEKIELYLKKNKYSLDNENSIIEMAKFISTL</sequence>
<reference evidence="2 3" key="1">
    <citation type="submission" date="2018-10" db="EMBL/GenBank/DDBJ databases">
        <title>Genomic Encyclopedia of Archaeal and Bacterial Type Strains, Phase II (KMG-II): from individual species to whole genera.</title>
        <authorList>
            <person name="Goeker M."/>
        </authorList>
    </citation>
    <scope>NUCLEOTIDE SEQUENCE [LARGE SCALE GENOMIC DNA]</scope>
    <source>
        <strain evidence="2 3">DSM 15094</strain>
    </source>
</reference>
<dbReference type="EMBL" id="RBXA01000001">
    <property type="protein sequence ID" value="RKS94537.1"/>
    <property type="molecule type" value="Genomic_DNA"/>
</dbReference>
<dbReference type="RefSeq" id="WP_121363822.1">
    <property type="nucleotide sequence ID" value="NZ_RBXA01000001.1"/>
</dbReference>
<feature type="chain" id="PRO_5019717407" evidence="1">
    <location>
        <begin position="21"/>
        <end position="229"/>
    </location>
</feature>
<feature type="signal peptide" evidence="1">
    <location>
        <begin position="1"/>
        <end position="20"/>
    </location>
</feature>
<keyword evidence="3" id="KW-1185">Reference proteome</keyword>
<dbReference type="OrthoDB" id="978006at2"/>
<proteinExistence type="predicted"/>
<dbReference type="AlphaFoldDB" id="A0A495S3X5"/>